<evidence type="ECO:0000259" key="1">
    <source>
        <dbReference type="Pfam" id="PF24750"/>
    </source>
</evidence>
<name>A0A8S9IYQ3_BRACR</name>
<dbReference type="EMBL" id="QGKY02001015">
    <property type="protein sequence ID" value="KAF2573967.1"/>
    <property type="molecule type" value="Genomic_DNA"/>
</dbReference>
<dbReference type="AlphaFoldDB" id="A0A8S9IYQ3"/>
<evidence type="ECO:0000313" key="2">
    <source>
        <dbReference type="EMBL" id="KAF2573967.1"/>
    </source>
</evidence>
<gene>
    <name evidence="2" type="ORF">F2Q70_00005582</name>
</gene>
<comment type="caution">
    <text evidence="2">The sequence shown here is derived from an EMBL/GenBank/DDBJ whole genome shotgun (WGS) entry which is preliminary data.</text>
</comment>
<dbReference type="InterPro" id="IPR056592">
    <property type="entry name" value="Beta-prop_At3g26010-like"/>
</dbReference>
<reference evidence="2" key="1">
    <citation type="submission" date="2019-12" db="EMBL/GenBank/DDBJ databases">
        <title>Genome sequencing and annotation of Brassica cretica.</title>
        <authorList>
            <person name="Studholme D.J."/>
            <person name="Sarris P.F."/>
        </authorList>
    </citation>
    <scope>NUCLEOTIDE SEQUENCE</scope>
    <source>
        <strain evidence="2">PFS-102/07</strain>
        <tissue evidence="2">Leaf</tissue>
    </source>
</reference>
<accession>A0A8S9IYQ3</accession>
<feature type="non-terminal residue" evidence="2">
    <location>
        <position position="1"/>
    </location>
</feature>
<feature type="domain" description="F-box protein At3g26010-like beta-propeller" evidence="1">
    <location>
        <begin position="108"/>
        <end position="199"/>
    </location>
</feature>
<proteinExistence type="predicted"/>
<organism evidence="2">
    <name type="scientific">Brassica cretica</name>
    <name type="common">Mustard</name>
    <dbReference type="NCBI Taxonomy" id="69181"/>
    <lineage>
        <taxon>Eukaryota</taxon>
        <taxon>Viridiplantae</taxon>
        <taxon>Streptophyta</taxon>
        <taxon>Embryophyta</taxon>
        <taxon>Tracheophyta</taxon>
        <taxon>Spermatophyta</taxon>
        <taxon>Magnoliopsida</taxon>
        <taxon>eudicotyledons</taxon>
        <taxon>Gunneridae</taxon>
        <taxon>Pentapetalae</taxon>
        <taxon>rosids</taxon>
        <taxon>malvids</taxon>
        <taxon>Brassicales</taxon>
        <taxon>Brassicaceae</taxon>
        <taxon>Brassiceae</taxon>
        <taxon>Brassica</taxon>
    </lineage>
</organism>
<sequence length="202" mass="22645">RGGGAGRKTVRGIDLAGGARLRAGRDGRKRDDRRRMGLLRLSLEKKQRKRWVLVGGSMGDDTYEITAKEHNSFKTGLQGMEISGRISVFPRAFHVTSSKLSFFVVAHLQGFTERSRGSLRMSLGSYVYSFLDEHFKTDKEKLRVLAYTDVGLILIGFKSSPTYYVANAISRQCVKIPPRPLRPLGQEEENYNPGLVTRIPSP</sequence>
<dbReference type="Pfam" id="PF24750">
    <property type="entry name" value="b-prop_At3g26010-like"/>
    <property type="match status" value="1"/>
</dbReference>
<protein>
    <recommendedName>
        <fullName evidence="1">F-box protein At3g26010-like beta-propeller domain-containing protein</fullName>
    </recommendedName>
</protein>